<protein>
    <submittedName>
        <fullName evidence="1">Uncharacterized protein</fullName>
    </submittedName>
</protein>
<dbReference type="RefSeq" id="XP_046042721.1">
    <property type="nucleotide sequence ID" value="XM_046194248.1"/>
</dbReference>
<gene>
    <name evidence="1" type="ORF">BKA55DRAFT_583782</name>
</gene>
<organism evidence="1 2">
    <name type="scientific">Fusarium redolens</name>
    <dbReference type="NCBI Taxonomy" id="48865"/>
    <lineage>
        <taxon>Eukaryota</taxon>
        <taxon>Fungi</taxon>
        <taxon>Dikarya</taxon>
        <taxon>Ascomycota</taxon>
        <taxon>Pezizomycotina</taxon>
        <taxon>Sordariomycetes</taxon>
        <taxon>Hypocreomycetidae</taxon>
        <taxon>Hypocreales</taxon>
        <taxon>Nectriaceae</taxon>
        <taxon>Fusarium</taxon>
        <taxon>Fusarium redolens species complex</taxon>
    </lineage>
</organism>
<comment type="caution">
    <text evidence="1">The sequence shown here is derived from an EMBL/GenBank/DDBJ whole genome shotgun (WGS) entry which is preliminary data.</text>
</comment>
<dbReference type="Proteomes" id="UP000720189">
    <property type="component" value="Unassembled WGS sequence"/>
</dbReference>
<evidence type="ECO:0000313" key="2">
    <source>
        <dbReference type="Proteomes" id="UP000720189"/>
    </source>
</evidence>
<keyword evidence="2" id="KW-1185">Reference proteome</keyword>
<sequence>MAFAHYNCILPAETYDGHVGSIRIRWSNSAMQRLHDEANDSGVPVMTMKALCEHLAYSSAYRLQNDQALIRLPRIKFVWEISWR</sequence>
<evidence type="ECO:0000313" key="1">
    <source>
        <dbReference type="EMBL" id="KAH7228484.1"/>
    </source>
</evidence>
<accession>A0A9P9G1Y2</accession>
<reference evidence="1" key="1">
    <citation type="journal article" date="2021" name="Nat. Commun.">
        <title>Genetic determinants of endophytism in the Arabidopsis root mycobiome.</title>
        <authorList>
            <person name="Mesny F."/>
            <person name="Miyauchi S."/>
            <person name="Thiergart T."/>
            <person name="Pickel B."/>
            <person name="Atanasova L."/>
            <person name="Karlsson M."/>
            <person name="Huettel B."/>
            <person name="Barry K.W."/>
            <person name="Haridas S."/>
            <person name="Chen C."/>
            <person name="Bauer D."/>
            <person name="Andreopoulos W."/>
            <person name="Pangilinan J."/>
            <person name="LaButti K."/>
            <person name="Riley R."/>
            <person name="Lipzen A."/>
            <person name="Clum A."/>
            <person name="Drula E."/>
            <person name="Henrissat B."/>
            <person name="Kohler A."/>
            <person name="Grigoriev I.V."/>
            <person name="Martin F.M."/>
            <person name="Hacquard S."/>
        </authorList>
    </citation>
    <scope>NUCLEOTIDE SEQUENCE</scope>
    <source>
        <strain evidence="1">MPI-CAGE-AT-0023</strain>
    </source>
</reference>
<dbReference type="GeneID" id="70224202"/>
<dbReference type="OrthoDB" id="4736055at2759"/>
<dbReference type="AlphaFoldDB" id="A0A9P9G1Y2"/>
<name>A0A9P9G1Y2_FUSRE</name>
<dbReference type="EMBL" id="JAGMUX010000024">
    <property type="protein sequence ID" value="KAH7228484.1"/>
    <property type="molecule type" value="Genomic_DNA"/>
</dbReference>
<proteinExistence type="predicted"/>